<evidence type="ECO:0000256" key="6">
    <source>
        <dbReference type="SAM" id="Phobius"/>
    </source>
</evidence>
<proteinExistence type="predicted"/>
<dbReference type="AlphaFoldDB" id="A0A2U1T180"/>
<dbReference type="Proteomes" id="UP000244978">
    <property type="component" value="Unassembled WGS sequence"/>
</dbReference>
<dbReference type="KEGG" id="salc:C2138_12145"/>
<evidence type="ECO:0000256" key="3">
    <source>
        <dbReference type="ARBA" id="ARBA00022692"/>
    </source>
</evidence>
<evidence type="ECO:0000259" key="7">
    <source>
        <dbReference type="Pfam" id="PF12823"/>
    </source>
</evidence>
<feature type="transmembrane region" description="Helical" evidence="6">
    <location>
        <begin position="86"/>
        <end position="109"/>
    </location>
</feature>
<dbReference type="RefSeq" id="WP_108518178.1">
    <property type="nucleotide sequence ID" value="NZ_CP026951.1"/>
</dbReference>
<name>A0A2U1T180_9MICO</name>
<dbReference type="NCBIfam" id="TIGR03954">
    <property type="entry name" value="integ_memb_HG"/>
    <property type="match status" value="1"/>
</dbReference>
<dbReference type="InterPro" id="IPR023845">
    <property type="entry name" value="DUF3817_TM"/>
</dbReference>
<dbReference type="PANTHER" id="PTHR40077:SF1">
    <property type="entry name" value="MEMBRANE PROTEIN"/>
    <property type="match status" value="1"/>
</dbReference>
<feature type="transmembrane region" description="Helical" evidence="6">
    <location>
        <begin position="58"/>
        <end position="80"/>
    </location>
</feature>
<keyword evidence="9" id="KW-1185">Reference proteome</keyword>
<gene>
    <name evidence="8" type="ORF">DF220_07180</name>
</gene>
<organism evidence="8 9">
    <name type="scientific">Homoserinimonas hongtaonis</name>
    <dbReference type="NCBI Taxonomy" id="2079791"/>
    <lineage>
        <taxon>Bacteria</taxon>
        <taxon>Bacillati</taxon>
        <taxon>Actinomycetota</taxon>
        <taxon>Actinomycetes</taxon>
        <taxon>Micrococcales</taxon>
        <taxon>Microbacteriaceae</taxon>
        <taxon>Homoserinimonas</taxon>
    </lineage>
</organism>
<feature type="domain" description="DUF3817" evidence="7">
    <location>
        <begin position="25"/>
        <end position="110"/>
    </location>
</feature>
<accession>A0A2U1T180</accession>
<evidence type="ECO:0000256" key="4">
    <source>
        <dbReference type="ARBA" id="ARBA00022989"/>
    </source>
</evidence>
<evidence type="ECO:0000256" key="5">
    <source>
        <dbReference type="ARBA" id="ARBA00023136"/>
    </source>
</evidence>
<dbReference type="GO" id="GO:0005886">
    <property type="term" value="C:plasma membrane"/>
    <property type="evidence" value="ECO:0007669"/>
    <property type="project" value="UniProtKB-SubCell"/>
</dbReference>
<keyword evidence="5 6" id="KW-0472">Membrane</keyword>
<evidence type="ECO:0000313" key="8">
    <source>
        <dbReference type="EMBL" id="PWB97631.1"/>
    </source>
</evidence>
<dbReference type="OrthoDB" id="3396203at2"/>
<evidence type="ECO:0000313" key="9">
    <source>
        <dbReference type="Proteomes" id="UP000244978"/>
    </source>
</evidence>
<evidence type="ECO:0000256" key="2">
    <source>
        <dbReference type="ARBA" id="ARBA00022475"/>
    </source>
</evidence>
<keyword evidence="2" id="KW-1003">Cell membrane</keyword>
<protein>
    <submittedName>
        <fullName evidence="8">DUF3817 domain-containing protein</fullName>
    </submittedName>
</protein>
<keyword evidence="4 6" id="KW-1133">Transmembrane helix</keyword>
<reference evidence="9" key="1">
    <citation type="submission" date="2018-04" db="EMBL/GenBank/DDBJ databases">
        <authorList>
            <person name="Liu S."/>
            <person name="Wang Z."/>
            <person name="Li J."/>
        </authorList>
    </citation>
    <scope>NUCLEOTIDE SEQUENCE [LARGE SCALE GENOMIC DNA]</scope>
    <source>
        <strain evidence="9">S1194</strain>
    </source>
</reference>
<evidence type="ECO:0000256" key="1">
    <source>
        <dbReference type="ARBA" id="ARBA00004651"/>
    </source>
</evidence>
<keyword evidence="3 6" id="KW-0812">Transmembrane</keyword>
<dbReference type="EMBL" id="QEEX01000001">
    <property type="protein sequence ID" value="PWB97631.1"/>
    <property type="molecule type" value="Genomic_DNA"/>
</dbReference>
<comment type="subcellular location">
    <subcellularLocation>
        <location evidence="1">Cell membrane</location>
        <topology evidence="1">Multi-pass membrane protein</topology>
    </subcellularLocation>
</comment>
<comment type="caution">
    <text evidence="8">The sequence shown here is derived from an EMBL/GenBank/DDBJ whole genome shotgun (WGS) entry which is preliminary data.</text>
</comment>
<dbReference type="Pfam" id="PF12823">
    <property type="entry name" value="DUF3817"/>
    <property type="match status" value="1"/>
</dbReference>
<feature type="transmembrane region" description="Helical" evidence="6">
    <location>
        <begin position="145"/>
        <end position="165"/>
    </location>
</feature>
<sequence length="173" mass="19218">MNPTSVAPAKPSPREASTRFTPSALYRVVSIAEAITWTILITVMVLKYGFGIEGWYTFTGGLVHGFVFITYGASVIVVGLNQRWPIGRILFGIVTAIVPYATVPFDLWLEKRKHLVGQWRTEKTDDPRDAGWVDTLLRWFLKHPLLLGTVMILAVIAVVSVLLILGPPGEWGK</sequence>
<feature type="transmembrane region" description="Helical" evidence="6">
    <location>
        <begin position="24"/>
        <end position="46"/>
    </location>
</feature>
<dbReference type="PANTHER" id="PTHR40077">
    <property type="entry name" value="MEMBRANE PROTEIN-RELATED"/>
    <property type="match status" value="1"/>
</dbReference>